<dbReference type="Proteomes" id="UP001497535">
    <property type="component" value="Unassembled WGS sequence"/>
</dbReference>
<comment type="caution">
    <text evidence="1">The sequence shown here is derived from an EMBL/GenBank/DDBJ whole genome shotgun (WGS) entry which is preliminary data.</text>
</comment>
<reference evidence="1" key="1">
    <citation type="submission" date="2023-11" db="EMBL/GenBank/DDBJ databases">
        <authorList>
            <person name="Poullet M."/>
        </authorList>
    </citation>
    <scope>NUCLEOTIDE SEQUENCE</scope>
    <source>
        <strain evidence="1">E1834</strain>
    </source>
</reference>
<sequence length="147" mass="17122">MFFINFNYFYFSVNIFIGLFGLVVIQLMNSKMATALYKVVYVTVPSTEVGKNIAKEIIQKRLAACVNIVPHLTSIYEWKGKIEEESESLLIIKTEADRLVQLEEIVNKIHPYDVPEFIVLPIEKGSEPYLKWIYKQTRNEIENVEDK</sequence>
<organism evidence="1 2">
    <name type="scientific">Meloidogyne enterolobii</name>
    <name type="common">Root-knot nematode worm</name>
    <name type="synonym">Meloidogyne mayaguensis</name>
    <dbReference type="NCBI Taxonomy" id="390850"/>
    <lineage>
        <taxon>Eukaryota</taxon>
        <taxon>Metazoa</taxon>
        <taxon>Ecdysozoa</taxon>
        <taxon>Nematoda</taxon>
        <taxon>Chromadorea</taxon>
        <taxon>Rhabditida</taxon>
        <taxon>Tylenchina</taxon>
        <taxon>Tylenchomorpha</taxon>
        <taxon>Tylenchoidea</taxon>
        <taxon>Meloidogynidae</taxon>
        <taxon>Meloidogyninae</taxon>
        <taxon>Meloidogyne</taxon>
    </lineage>
</organism>
<gene>
    <name evidence="1" type="ORF">MENTE1834_LOCUS20402</name>
</gene>
<evidence type="ECO:0000313" key="1">
    <source>
        <dbReference type="EMBL" id="CAK5073714.1"/>
    </source>
</evidence>
<proteinExistence type="predicted"/>
<evidence type="ECO:0000313" key="2">
    <source>
        <dbReference type="Proteomes" id="UP001497535"/>
    </source>
</evidence>
<protein>
    <submittedName>
        <fullName evidence="1">Uncharacterized protein</fullName>
    </submittedName>
</protein>
<keyword evidence="2" id="KW-1185">Reference proteome</keyword>
<accession>A0ACB0Z422</accession>
<dbReference type="EMBL" id="CAVMJV010000024">
    <property type="protein sequence ID" value="CAK5073714.1"/>
    <property type="molecule type" value="Genomic_DNA"/>
</dbReference>
<name>A0ACB0Z422_MELEN</name>